<dbReference type="AlphaFoldDB" id="A0A0R0M439"/>
<accession>A0A0R0M439</accession>
<feature type="domain" description="HECT" evidence="6">
    <location>
        <begin position="388"/>
        <end position="704"/>
    </location>
</feature>
<dbReference type="Proteomes" id="UP000051530">
    <property type="component" value="Unassembled WGS sequence"/>
</dbReference>
<dbReference type="FunFam" id="3.30.2410.10:FF:000003">
    <property type="entry name" value="probable E3 ubiquitin-protein ligase HERC4 isoform X1"/>
    <property type="match status" value="1"/>
</dbReference>
<dbReference type="PANTHER" id="PTHR45700">
    <property type="entry name" value="UBIQUITIN-PROTEIN LIGASE E3C"/>
    <property type="match status" value="1"/>
</dbReference>
<dbReference type="GO" id="GO:0000209">
    <property type="term" value="P:protein polyubiquitination"/>
    <property type="evidence" value="ECO:0007669"/>
    <property type="project" value="InterPro"/>
</dbReference>
<reference evidence="7 8" key="1">
    <citation type="submission" date="2015-07" db="EMBL/GenBank/DDBJ databases">
        <title>The genome of Pseudoloma neurophilia, a relevant intracellular parasite of the zebrafish.</title>
        <authorList>
            <person name="Ndikumana S."/>
            <person name="Pelin A."/>
            <person name="Sanders J."/>
            <person name="Corradi N."/>
        </authorList>
    </citation>
    <scope>NUCLEOTIDE SEQUENCE [LARGE SCALE GENOMIC DNA]</scope>
    <source>
        <strain evidence="7 8">MK1</strain>
    </source>
</reference>
<dbReference type="Pfam" id="PF00632">
    <property type="entry name" value="HECT"/>
    <property type="match status" value="1"/>
</dbReference>
<dbReference type="EMBL" id="LGUB01000090">
    <property type="protein sequence ID" value="KRH94350.1"/>
    <property type="molecule type" value="Genomic_DNA"/>
</dbReference>
<evidence type="ECO:0000256" key="4">
    <source>
        <dbReference type="ARBA" id="ARBA00022786"/>
    </source>
</evidence>
<dbReference type="Gene3D" id="3.30.2160.10">
    <property type="entry name" value="Hect, E3 ligase catalytic domain"/>
    <property type="match status" value="1"/>
</dbReference>
<dbReference type="EC" id="2.3.2.26" evidence="2"/>
<dbReference type="Gene3D" id="3.90.1750.10">
    <property type="entry name" value="Hect, E3 ligase catalytic domains"/>
    <property type="match status" value="1"/>
</dbReference>
<evidence type="ECO:0000256" key="5">
    <source>
        <dbReference type="PROSITE-ProRule" id="PRU00104"/>
    </source>
</evidence>
<evidence type="ECO:0000256" key="3">
    <source>
        <dbReference type="ARBA" id="ARBA00022679"/>
    </source>
</evidence>
<dbReference type="InterPro" id="IPR000569">
    <property type="entry name" value="HECT_dom"/>
</dbReference>
<comment type="caution">
    <text evidence="7">The sequence shown here is derived from an EMBL/GenBank/DDBJ whole genome shotgun (WGS) entry which is preliminary data.</text>
</comment>
<dbReference type="SUPFAM" id="SSF56204">
    <property type="entry name" value="Hect, E3 ligase catalytic domain"/>
    <property type="match status" value="1"/>
</dbReference>
<dbReference type="InterPro" id="IPR035983">
    <property type="entry name" value="Hect_E3_ubiquitin_ligase"/>
</dbReference>
<sequence>MTAVKAKLQDEYVRQLYIGCDNVENCANFFCKSEIQKTYMYKIAKYLSNYGRLFFCNYKNSQDTIYRLNSKRRGHIVLDLYIFVVFPEIKLFEKEDRLKEHKFCQFFKQGDFSDEEKILIEGVLALLLKKYIESDDINLSYVIIRVLSEVLLKVDLKNNIFLNLSDVFLNIDKLVRELQYSITEDHVLDQRKLCLGDTTQLNRSTKDTCKISSNDKNQRKTALMSKNTEKFVCKDCLFSDYFKEQDLTNLILRFQEFFNTKELKSLRSSKKVEELLNIFHILFYINEKTGITSFMDFYLEKFCFAQNFQEEIRLNKSSYKTLIKYPFILPISLKSEFIKSENNDMMKNKLQDAFFTALFIGETAPYFFITVNRNNLYDDMFRLLMEADDSEIRKEIKITFEGEEGVDSGGITKEFFQLISDELVQDDYLFKLKNNVLWFSKEIKTKKYEIVGKLVGLALYNDVILNIPFPTFLFKIFLNKKPDLNDLSEIEPEICKSLKQILNYTEEELKMLEQCFSINRNGKIIELVPNGKNILVDIHNRDSFVTRYSEYIMLEEMEMNIDGLKRGFLSVIQKNIISFLQPSELEKIIVGCSTINVGKLQETAAYSGFASNSPLVVAFWQIFEQYSSDEQKSLLMFITGNERVPVGNNPNSKLIIVRNGCDTDRLPSSQTCFNTLLLPEYSSGKKLREKLTQAISMTKGFFLL</sequence>
<dbReference type="VEuPathDB" id="MicrosporidiaDB:M153_2900006922"/>
<protein>
    <recommendedName>
        <fullName evidence="2">HECT-type E3 ubiquitin transferase</fullName>
        <ecNumber evidence="2">2.3.2.26</ecNumber>
    </recommendedName>
</protein>
<feature type="active site" description="Glycyl thioester intermediate" evidence="5">
    <location>
        <position position="672"/>
    </location>
</feature>
<dbReference type="PROSITE" id="PS50237">
    <property type="entry name" value="HECT"/>
    <property type="match status" value="1"/>
</dbReference>
<name>A0A0R0M439_9MICR</name>
<dbReference type="OrthoDB" id="8068875at2759"/>
<evidence type="ECO:0000313" key="8">
    <source>
        <dbReference type="Proteomes" id="UP000051530"/>
    </source>
</evidence>
<keyword evidence="4 5" id="KW-0833">Ubl conjugation pathway</keyword>
<dbReference type="Gene3D" id="3.30.2410.10">
    <property type="entry name" value="Hect, E3 ligase catalytic domain"/>
    <property type="match status" value="1"/>
</dbReference>
<dbReference type="SMART" id="SM00119">
    <property type="entry name" value="HECTc"/>
    <property type="match status" value="1"/>
</dbReference>
<organism evidence="7 8">
    <name type="scientific">Pseudoloma neurophilia</name>
    <dbReference type="NCBI Taxonomy" id="146866"/>
    <lineage>
        <taxon>Eukaryota</taxon>
        <taxon>Fungi</taxon>
        <taxon>Fungi incertae sedis</taxon>
        <taxon>Microsporidia</taxon>
        <taxon>Pseudoloma</taxon>
    </lineage>
</organism>
<gene>
    <name evidence="7" type="ORF">M153_2900006922</name>
</gene>
<keyword evidence="8" id="KW-1185">Reference proteome</keyword>
<evidence type="ECO:0000256" key="2">
    <source>
        <dbReference type="ARBA" id="ARBA00012485"/>
    </source>
</evidence>
<dbReference type="GO" id="GO:0061630">
    <property type="term" value="F:ubiquitin protein ligase activity"/>
    <property type="evidence" value="ECO:0007669"/>
    <property type="project" value="UniProtKB-EC"/>
</dbReference>
<dbReference type="InterPro" id="IPR044611">
    <property type="entry name" value="E3A/B/C-like"/>
</dbReference>
<evidence type="ECO:0000313" key="7">
    <source>
        <dbReference type="EMBL" id="KRH94350.1"/>
    </source>
</evidence>
<keyword evidence="3" id="KW-0808">Transferase</keyword>
<comment type="catalytic activity">
    <reaction evidence="1">
        <text>S-ubiquitinyl-[E2 ubiquitin-conjugating enzyme]-L-cysteine + [acceptor protein]-L-lysine = [E2 ubiquitin-conjugating enzyme]-L-cysteine + N(6)-ubiquitinyl-[acceptor protein]-L-lysine.</text>
        <dbReference type="EC" id="2.3.2.26"/>
    </reaction>
</comment>
<evidence type="ECO:0000259" key="6">
    <source>
        <dbReference type="PROSITE" id="PS50237"/>
    </source>
</evidence>
<dbReference type="PANTHER" id="PTHR45700:SF8">
    <property type="entry name" value="HECT-TYPE E3 UBIQUITIN TRANSFERASE"/>
    <property type="match status" value="1"/>
</dbReference>
<proteinExistence type="predicted"/>
<dbReference type="CDD" id="cd00078">
    <property type="entry name" value="HECTc"/>
    <property type="match status" value="1"/>
</dbReference>
<evidence type="ECO:0000256" key="1">
    <source>
        <dbReference type="ARBA" id="ARBA00000885"/>
    </source>
</evidence>